<protein>
    <recommendedName>
        <fullName evidence="4">DUF2231 domain-containing protein</fullName>
    </recommendedName>
</protein>
<keyword evidence="1" id="KW-0812">Transmembrane</keyword>
<accession>A0ABP8H1Y3</accession>
<keyword evidence="1" id="KW-0472">Membrane</keyword>
<feature type="transmembrane region" description="Helical" evidence="1">
    <location>
        <begin position="12"/>
        <end position="32"/>
    </location>
</feature>
<evidence type="ECO:0000313" key="2">
    <source>
        <dbReference type="EMBL" id="GAA4333248.1"/>
    </source>
</evidence>
<dbReference type="Proteomes" id="UP001501725">
    <property type="component" value="Unassembled WGS sequence"/>
</dbReference>
<comment type="caution">
    <text evidence="2">The sequence shown here is derived from an EMBL/GenBank/DDBJ whole genome shotgun (WGS) entry which is preliminary data.</text>
</comment>
<evidence type="ECO:0000256" key="1">
    <source>
        <dbReference type="SAM" id="Phobius"/>
    </source>
</evidence>
<keyword evidence="3" id="KW-1185">Reference proteome</keyword>
<gene>
    <name evidence="2" type="ORF">GCM10023184_26300</name>
</gene>
<evidence type="ECO:0008006" key="4">
    <source>
        <dbReference type="Google" id="ProtNLM"/>
    </source>
</evidence>
<reference evidence="3" key="1">
    <citation type="journal article" date="2019" name="Int. J. Syst. Evol. Microbiol.">
        <title>The Global Catalogue of Microorganisms (GCM) 10K type strain sequencing project: providing services to taxonomists for standard genome sequencing and annotation.</title>
        <authorList>
            <consortium name="The Broad Institute Genomics Platform"/>
            <consortium name="The Broad Institute Genome Sequencing Center for Infectious Disease"/>
            <person name="Wu L."/>
            <person name="Ma J."/>
        </authorList>
    </citation>
    <scope>NUCLEOTIDE SEQUENCE [LARGE SCALE GENOMIC DNA]</scope>
    <source>
        <strain evidence="3">JCM 17919</strain>
    </source>
</reference>
<evidence type="ECO:0000313" key="3">
    <source>
        <dbReference type="Proteomes" id="UP001501725"/>
    </source>
</evidence>
<feature type="transmembrane region" description="Helical" evidence="1">
    <location>
        <begin position="77"/>
        <end position="97"/>
    </location>
</feature>
<dbReference type="RefSeq" id="WP_345256213.1">
    <property type="nucleotide sequence ID" value="NZ_BAABGY010000007.1"/>
</dbReference>
<dbReference type="EMBL" id="BAABGY010000007">
    <property type="protein sequence ID" value="GAA4333248.1"/>
    <property type="molecule type" value="Genomic_DNA"/>
</dbReference>
<feature type="transmembrane region" description="Helical" evidence="1">
    <location>
        <begin position="44"/>
        <end position="65"/>
    </location>
</feature>
<proteinExistence type="predicted"/>
<organism evidence="2 3">
    <name type="scientific">Flaviaesturariibacter amylovorans</name>
    <dbReference type="NCBI Taxonomy" id="1084520"/>
    <lineage>
        <taxon>Bacteria</taxon>
        <taxon>Pseudomonadati</taxon>
        <taxon>Bacteroidota</taxon>
        <taxon>Chitinophagia</taxon>
        <taxon>Chitinophagales</taxon>
        <taxon>Chitinophagaceae</taxon>
        <taxon>Flaviaestuariibacter</taxon>
    </lineage>
</organism>
<keyword evidence="1" id="KW-1133">Transmembrane helix</keyword>
<name>A0ABP8H1Y3_9BACT</name>
<feature type="transmembrane region" description="Helical" evidence="1">
    <location>
        <begin position="109"/>
        <end position="127"/>
    </location>
</feature>
<sequence length="150" mass="16363">MLLSRLHRRLYLFPTLLLPLEWACTLLVALTYSPDVEGIRQVLLLGGTGSALFPLLTGIGAWFGLPRGGTARGFAALHGFLQFLVVCLYAVLAWPVWNGTLPPVAPWPQVGIKAVLLLLLFTANRIARRYIRRGMNSAAAPSQKTDGTPI</sequence>